<reference evidence="1 2" key="1">
    <citation type="submission" date="2016-11" db="EMBL/GenBank/DDBJ databases">
        <authorList>
            <person name="Jaros S."/>
            <person name="Januszkiewicz K."/>
            <person name="Wedrychowicz H."/>
        </authorList>
    </citation>
    <scope>NUCLEOTIDE SEQUENCE [LARGE SCALE GENOMIC DNA]</scope>
    <source>
        <strain evidence="1 2">DSM 26897</strain>
    </source>
</reference>
<dbReference type="RefSeq" id="WP_083596374.1">
    <property type="nucleotide sequence ID" value="NZ_FQUO01000003.1"/>
</dbReference>
<dbReference type="AlphaFoldDB" id="A0A1M4WUQ1"/>
<protein>
    <submittedName>
        <fullName evidence="1">Gluconate 2-dehydrogenase subunit 3</fullName>
    </submittedName>
</protein>
<dbReference type="Proteomes" id="UP000184368">
    <property type="component" value="Unassembled WGS sequence"/>
</dbReference>
<proteinExistence type="predicted"/>
<dbReference type="EMBL" id="FQUO01000003">
    <property type="protein sequence ID" value="SHE84925.1"/>
    <property type="molecule type" value="Genomic_DNA"/>
</dbReference>
<sequence>MSISRRTALKQFLIVAGGVVLLPSCMQKGDTKAATSFKHLKLSSGEEQLLSELAETIIPATNTPGAKDLKVDQFALRMLDDCHSPEDQQAFEKGLQAFEQFSKKQQQKSFTELTPAQRTALLQQIESKKEVPEAVTQFYNKMKGLTIQGYMSSQHFLTKVQVYELVPGRYRGCVPLPQEARAKTV</sequence>
<gene>
    <name evidence="1" type="ORF">SAMN05444008_103147</name>
</gene>
<dbReference type="OrthoDB" id="6385145at2"/>
<dbReference type="Pfam" id="PF13618">
    <property type="entry name" value="Gluconate_2-dh3"/>
    <property type="match status" value="1"/>
</dbReference>
<organism evidence="1 2">
    <name type="scientific">Cnuella takakiae</name>
    <dbReference type="NCBI Taxonomy" id="1302690"/>
    <lineage>
        <taxon>Bacteria</taxon>
        <taxon>Pseudomonadati</taxon>
        <taxon>Bacteroidota</taxon>
        <taxon>Chitinophagia</taxon>
        <taxon>Chitinophagales</taxon>
        <taxon>Chitinophagaceae</taxon>
        <taxon>Cnuella</taxon>
    </lineage>
</organism>
<evidence type="ECO:0000313" key="1">
    <source>
        <dbReference type="EMBL" id="SHE84925.1"/>
    </source>
</evidence>
<dbReference type="InterPro" id="IPR027056">
    <property type="entry name" value="Gluconate_2DH_su3"/>
</dbReference>
<dbReference type="STRING" id="1302690.BUE76_06660"/>
<keyword evidence="2" id="KW-1185">Reference proteome</keyword>
<accession>A0A1M4WUQ1</accession>
<name>A0A1M4WUQ1_9BACT</name>
<evidence type="ECO:0000313" key="2">
    <source>
        <dbReference type="Proteomes" id="UP000184368"/>
    </source>
</evidence>